<feature type="chain" id="PRO_5001996336" evidence="1">
    <location>
        <begin position="23"/>
        <end position="681"/>
    </location>
</feature>
<dbReference type="Proteomes" id="UP000030518">
    <property type="component" value="Unassembled WGS sequence"/>
</dbReference>
<keyword evidence="4" id="KW-1185">Reference proteome</keyword>
<dbReference type="Pfam" id="PF12969">
    <property type="entry name" value="DUF3857"/>
    <property type="match status" value="1"/>
</dbReference>
<accession>A0A0A2WJJ0</accession>
<dbReference type="STRING" id="1300345.LF41_725"/>
<dbReference type="PROSITE" id="PS51257">
    <property type="entry name" value="PROKAR_LIPOPROTEIN"/>
    <property type="match status" value="1"/>
</dbReference>
<evidence type="ECO:0000259" key="2">
    <source>
        <dbReference type="Pfam" id="PF12969"/>
    </source>
</evidence>
<sequence>MKRGFLAVLAVAGWVVSGACWSADVEHKRGDFKFFVGDAPAWVLKRDVPAQWDPKAPGLDDNVWRNWLIDRQVDRRGGKVVTFIDTAYEPISESNLRDAGKFTIEFNPEYQRLVLQRVAIRRDGAWQDRLQPDKITLARRETDFESDMADGRVTALIVLDDVRARDLVRVSYTVEGANPILSGHGFDSIVTAWRSPMLDSHMRVLFDPGTQVRSHENLASPAPVVRANADSVEATVDAHGSKSIIDEGSYPVWFDANPRTQLGPARTWSDVVAWALPLYPEVKALPADLEARIAQWKKLPDTDARLRAATRAVQDEVRYFGVEMGSNTHRPTAPSDTWARRYGDCKDKTYLLSTILARLGIQAVPALVSTELGRATRDVVPTAAAFDHVIVRASVDGKTVWIDPTMSQLGGQPRDRDLSRYGAVLPIVAGTTDLQDIAAPAKVTRALRTVETYVPQGKDGTVRLDIETVYEGELADDVRRNLSRTRSDDVLRNRADYFRRRYGDLESVGALGLRDDRERNTFVVTESFQLKHPFDDAGKPKLDVFATALDDASELPRTMSRTGPLDVGGPGTYRHEIRVQVPTGWHPTFTEESSARASKAFTYTRKLKVDDKFATMIYDMHVSQFDLDAAQASPHLAELRRMRDELSGVLRFQADQRLDPKARDARLKALLDNVDQEGTAQ</sequence>
<dbReference type="eggNOG" id="COG1305">
    <property type="taxonomic scope" value="Bacteria"/>
</dbReference>
<proteinExistence type="predicted"/>
<dbReference type="InterPro" id="IPR024618">
    <property type="entry name" value="DUF3857"/>
</dbReference>
<dbReference type="Gene3D" id="2.60.40.3140">
    <property type="match status" value="1"/>
</dbReference>
<dbReference type="PATRIC" id="fig|1300345.3.peg.2387"/>
<evidence type="ECO:0000313" key="3">
    <source>
        <dbReference type="EMBL" id="KGQ18430.1"/>
    </source>
</evidence>
<protein>
    <submittedName>
        <fullName evidence="3">Transglutaminase domain protein</fullName>
    </submittedName>
</protein>
<evidence type="ECO:0000313" key="4">
    <source>
        <dbReference type="Proteomes" id="UP000030518"/>
    </source>
</evidence>
<dbReference type="AlphaFoldDB" id="A0A0A2WJJ0"/>
<dbReference type="Gene3D" id="3.10.620.30">
    <property type="match status" value="1"/>
</dbReference>
<reference evidence="3 4" key="1">
    <citation type="submission" date="2014-09" db="EMBL/GenBank/DDBJ databases">
        <title>Genome sequences of Lysobacter dokdonensis DS-58.</title>
        <authorList>
            <person name="Kim J.F."/>
            <person name="Kwak M.-J."/>
        </authorList>
    </citation>
    <scope>NUCLEOTIDE SEQUENCE [LARGE SCALE GENOMIC DNA]</scope>
    <source>
        <strain evidence="3 4">DS-58</strain>
    </source>
</reference>
<organism evidence="3 4">
    <name type="scientific">Lysobacter dokdonensis DS-58</name>
    <dbReference type="NCBI Taxonomy" id="1300345"/>
    <lineage>
        <taxon>Bacteria</taxon>
        <taxon>Pseudomonadati</taxon>
        <taxon>Pseudomonadota</taxon>
        <taxon>Gammaproteobacteria</taxon>
        <taxon>Lysobacterales</taxon>
        <taxon>Lysobacteraceae</taxon>
        <taxon>Noviluteimonas</taxon>
    </lineage>
</organism>
<dbReference type="RefSeq" id="WP_036170154.1">
    <property type="nucleotide sequence ID" value="NZ_JRKJ01000019.1"/>
</dbReference>
<comment type="caution">
    <text evidence="3">The sequence shown here is derived from an EMBL/GenBank/DDBJ whole genome shotgun (WGS) entry which is preliminary data.</text>
</comment>
<name>A0A0A2WJJ0_9GAMM</name>
<keyword evidence="1" id="KW-0732">Signal</keyword>
<feature type="signal peptide" evidence="1">
    <location>
        <begin position="1"/>
        <end position="22"/>
    </location>
</feature>
<dbReference type="SUPFAM" id="SSF54001">
    <property type="entry name" value="Cysteine proteinases"/>
    <property type="match status" value="1"/>
</dbReference>
<feature type="domain" description="DUF3857" evidence="2">
    <location>
        <begin position="78"/>
        <end position="238"/>
    </location>
</feature>
<dbReference type="InterPro" id="IPR038765">
    <property type="entry name" value="Papain-like_cys_pep_sf"/>
</dbReference>
<dbReference type="EMBL" id="JRKJ01000019">
    <property type="protein sequence ID" value="KGQ18430.1"/>
    <property type="molecule type" value="Genomic_DNA"/>
</dbReference>
<evidence type="ECO:0000256" key="1">
    <source>
        <dbReference type="SAM" id="SignalP"/>
    </source>
</evidence>
<gene>
    <name evidence="3" type="ORF">LF41_725</name>
</gene>
<dbReference type="OrthoDB" id="8595007at2"/>